<proteinExistence type="predicted"/>
<sequence>MECQDGGSGSSSGSRVAETRGRHAAKATGGGARRRWWEVDPTGCRRGGGRWRSSTATNKRMAVVADPVATGIESSRFGGGRHRELRIRWWRSSVASDPIAAAGQRRGEHRLGSFLL</sequence>
<dbReference type="AlphaFoldDB" id="A0A0E0M825"/>
<dbReference type="Proteomes" id="UP000026962">
    <property type="component" value="Chromosome 10"/>
</dbReference>
<accession>A0A0E0M825</accession>
<reference evidence="2" key="2">
    <citation type="submission" date="2018-05" db="EMBL/GenBank/DDBJ databases">
        <title>OpunRS2 (Oryza punctata Reference Sequence Version 2).</title>
        <authorList>
            <person name="Zhang J."/>
            <person name="Kudrna D."/>
            <person name="Lee S."/>
            <person name="Talag J."/>
            <person name="Welchert J."/>
            <person name="Wing R.A."/>
        </authorList>
    </citation>
    <scope>NUCLEOTIDE SEQUENCE [LARGE SCALE GENOMIC DNA]</scope>
</reference>
<dbReference type="HOGENOM" id="CLU_2100877_0_0_1"/>
<evidence type="ECO:0000313" key="2">
    <source>
        <dbReference type="EnsemblPlants" id="OPUNC10G09740.1"/>
    </source>
</evidence>
<organism evidence="2">
    <name type="scientific">Oryza punctata</name>
    <name type="common">Red rice</name>
    <dbReference type="NCBI Taxonomy" id="4537"/>
    <lineage>
        <taxon>Eukaryota</taxon>
        <taxon>Viridiplantae</taxon>
        <taxon>Streptophyta</taxon>
        <taxon>Embryophyta</taxon>
        <taxon>Tracheophyta</taxon>
        <taxon>Spermatophyta</taxon>
        <taxon>Magnoliopsida</taxon>
        <taxon>Liliopsida</taxon>
        <taxon>Poales</taxon>
        <taxon>Poaceae</taxon>
        <taxon>BOP clade</taxon>
        <taxon>Oryzoideae</taxon>
        <taxon>Oryzeae</taxon>
        <taxon>Oryzinae</taxon>
        <taxon>Oryza</taxon>
    </lineage>
</organism>
<feature type="region of interest" description="Disordered" evidence="1">
    <location>
        <begin position="1"/>
        <end position="34"/>
    </location>
</feature>
<reference evidence="2" key="1">
    <citation type="submission" date="2015-04" db="UniProtKB">
        <authorList>
            <consortium name="EnsemblPlants"/>
        </authorList>
    </citation>
    <scope>IDENTIFICATION</scope>
</reference>
<keyword evidence="3" id="KW-1185">Reference proteome</keyword>
<protein>
    <recommendedName>
        <fullName evidence="4">DUF834 domain-containing protein</fullName>
    </recommendedName>
</protein>
<evidence type="ECO:0000256" key="1">
    <source>
        <dbReference type="SAM" id="MobiDB-lite"/>
    </source>
</evidence>
<name>A0A0E0M825_ORYPU</name>
<feature type="compositionally biased region" description="Gly residues" evidence="1">
    <location>
        <begin position="1"/>
        <end position="10"/>
    </location>
</feature>
<evidence type="ECO:0008006" key="4">
    <source>
        <dbReference type="Google" id="ProtNLM"/>
    </source>
</evidence>
<evidence type="ECO:0000313" key="3">
    <source>
        <dbReference type="Proteomes" id="UP000026962"/>
    </source>
</evidence>
<dbReference type="Gramene" id="OPUNC10G09740.1">
    <property type="protein sequence ID" value="OPUNC10G09740.1"/>
    <property type="gene ID" value="OPUNC10G09740"/>
</dbReference>
<dbReference type="EnsemblPlants" id="OPUNC10G09740.1">
    <property type="protein sequence ID" value="OPUNC10G09740.1"/>
    <property type="gene ID" value="OPUNC10G09740"/>
</dbReference>